<dbReference type="RefSeq" id="WP_231615659.1">
    <property type="nucleotide sequence ID" value="NZ_SJPV01000004.1"/>
</dbReference>
<dbReference type="AlphaFoldDB" id="A0A5C6DR32"/>
<name>A0A5C6DR32_9BACT</name>
<sequence precursor="true">MTAHHNRAFMKTIFQFLLASLLVVPAVVCAAEIKKGEMAGYLFGPAEKVPEEFNGGFSLYAAAWPLVETYPGHRFQTGLCGTWMHPQYESDKKPAGECYTDVEGGLGWWRDTHFPTTTPKFIMGGVGPNFKWIANGPGYGAGTWEEPRGQYGVAQLSPWLLFPLDGLNLKQGTSGDLFGYGYLPLPLTNPKATTAGKNIPTGNQCWTLFLNTANFKGPVAFFTPFFWSQATLENPEWAGLMLDSRPVGPNKPIQMETQHVPAILSTSADGKVYARVAPTSFPVGPEGHSTVLHRITAYKKAALWDDVQRWFDGGAPATGLIKAEASAVHTFGKGGGSSWRVSPPNTPREEKATLPWRSFASSFTPNPITFGYRWDEQLTRKTGSLVTLPEYYRLDVDGKKPQWSVVSPKDVPPELGLTQYRFETPKEEPQEPRITPDDPASCWKKPGPAAGPFKARLGDGSVATYYWYRFADQPAMLNADLTPEEREQVQKRVEKLHRAWSKDRNYLAPPDVGKLAELDPALILTPPRGMEAGYVPIATRQELGGAASHPNDQEKARQ</sequence>
<dbReference type="EMBL" id="SJPV01000004">
    <property type="protein sequence ID" value="TWU38644.1"/>
    <property type="molecule type" value="Genomic_DNA"/>
</dbReference>
<organism evidence="2 3">
    <name type="scientific">Novipirellula artificiosorum</name>
    <dbReference type="NCBI Taxonomy" id="2528016"/>
    <lineage>
        <taxon>Bacteria</taxon>
        <taxon>Pseudomonadati</taxon>
        <taxon>Planctomycetota</taxon>
        <taxon>Planctomycetia</taxon>
        <taxon>Pirellulales</taxon>
        <taxon>Pirellulaceae</taxon>
        <taxon>Novipirellula</taxon>
    </lineage>
</organism>
<reference evidence="2 3" key="1">
    <citation type="submission" date="2019-02" db="EMBL/GenBank/DDBJ databases">
        <title>Deep-cultivation of Planctomycetes and their phenomic and genomic characterization uncovers novel biology.</title>
        <authorList>
            <person name="Wiegand S."/>
            <person name="Jogler M."/>
            <person name="Boedeker C."/>
            <person name="Pinto D."/>
            <person name="Vollmers J."/>
            <person name="Rivas-Marin E."/>
            <person name="Kohn T."/>
            <person name="Peeters S.H."/>
            <person name="Heuer A."/>
            <person name="Rast P."/>
            <person name="Oberbeckmann S."/>
            <person name="Bunk B."/>
            <person name="Jeske O."/>
            <person name="Meyerdierks A."/>
            <person name="Storesund J.E."/>
            <person name="Kallscheuer N."/>
            <person name="Luecker S."/>
            <person name="Lage O.M."/>
            <person name="Pohl T."/>
            <person name="Merkel B.J."/>
            <person name="Hornburger P."/>
            <person name="Mueller R.-W."/>
            <person name="Bruemmer F."/>
            <person name="Labrenz M."/>
            <person name="Spormann A.M."/>
            <person name="Op Den Camp H."/>
            <person name="Overmann J."/>
            <person name="Amann R."/>
            <person name="Jetten M.S.M."/>
            <person name="Mascher T."/>
            <person name="Medema M.H."/>
            <person name="Devos D.P."/>
            <person name="Kaster A.-K."/>
            <person name="Ovreas L."/>
            <person name="Rohde M."/>
            <person name="Galperin M.Y."/>
            <person name="Jogler C."/>
        </authorList>
    </citation>
    <scope>NUCLEOTIDE SEQUENCE [LARGE SCALE GENOMIC DNA]</scope>
    <source>
        <strain evidence="2 3">Poly41</strain>
    </source>
</reference>
<comment type="caution">
    <text evidence="2">The sequence shown here is derived from an EMBL/GenBank/DDBJ whole genome shotgun (WGS) entry which is preliminary data.</text>
</comment>
<keyword evidence="3" id="KW-1185">Reference proteome</keyword>
<protein>
    <submittedName>
        <fullName evidence="2">Uncharacterized protein</fullName>
    </submittedName>
</protein>
<evidence type="ECO:0000313" key="3">
    <source>
        <dbReference type="Proteomes" id="UP000319143"/>
    </source>
</evidence>
<evidence type="ECO:0000256" key="1">
    <source>
        <dbReference type="SAM" id="MobiDB-lite"/>
    </source>
</evidence>
<proteinExistence type="predicted"/>
<feature type="compositionally biased region" description="Basic and acidic residues" evidence="1">
    <location>
        <begin position="424"/>
        <end position="436"/>
    </location>
</feature>
<feature type="region of interest" description="Disordered" evidence="1">
    <location>
        <begin position="424"/>
        <end position="443"/>
    </location>
</feature>
<dbReference type="Proteomes" id="UP000319143">
    <property type="component" value="Unassembled WGS sequence"/>
</dbReference>
<accession>A0A5C6DR32</accession>
<evidence type="ECO:0000313" key="2">
    <source>
        <dbReference type="EMBL" id="TWU38644.1"/>
    </source>
</evidence>
<gene>
    <name evidence="2" type="ORF">Poly41_31210</name>
</gene>